<gene>
    <name evidence="1" type="ORF">NQ176_g3094</name>
</gene>
<evidence type="ECO:0000313" key="1">
    <source>
        <dbReference type="EMBL" id="KAJ2979697.1"/>
    </source>
</evidence>
<keyword evidence="2" id="KW-1185">Reference proteome</keyword>
<sequence length="276" mass="30437">MKLAAAFFAALVLDAGLTLASDVAWPYEAGIFYESYRAECLVKGAGNTKLAKDCVSAAGGCCTMAEFLKHIDQNRAGMTDPILGRDPTPAEVRSQMVLSGESKGKYDVAKLFDGSRPDDEVNHKSRLLYAMSLLRAAVLYLESRGLGAQVENSIKNAHLYRQASVDTRIYELRTSRETFARNLLQDTVPHIRRLQNSFSLTTYDDVDFDKIIRGEERKRNSRLLGTVNAFLQGTAGTRMARSHQRIVHMLEGAGKRALDRPAPEPGNPPAAGRCRT</sequence>
<organism evidence="1 2">
    <name type="scientific">Zarea fungicola</name>
    <dbReference type="NCBI Taxonomy" id="93591"/>
    <lineage>
        <taxon>Eukaryota</taxon>
        <taxon>Fungi</taxon>
        <taxon>Dikarya</taxon>
        <taxon>Ascomycota</taxon>
        <taxon>Pezizomycotina</taxon>
        <taxon>Sordariomycetes</taxon>
        <taxon>Hypocreomycetidae</taxon>
        <taxon>Hypocreales</taxon>
        <taxon>Cordycipitaceae</taxon>
        <taxon>Zarea</taxon>
    </lineage>
</organism>
<dbReference type="Proteomes" id="UP001143910">
    <property type="component" value="Unassembled WGS sequence"/>
</dbReference>
<name>A0ACC1NLA4_9HYPO</name>
<proteinExistence type="predicted"/>
<comment type="caution">
    <text evidence="1">The sequence shown here is derived from an EMBL/GenBank/DDBJ whole genome shotgun (WGS) entry which is preliminary data.</text>
</comment>
<evidence type="ECO:0000313" key="2">
    <source>
        <dbReference type="Proteomes" id="UP001143910"/>
    </source>
</evidence>
<dbReference type="EMBL" id="JANJQO010000259">
    <property type="protein sequence ID" value="KAJ2979697.1"/>
    <property type="molecule type" value="Genomic_DNA"/>
</dbReference>
<protein>
    <submittedName>
        <fullName evidence="1">Uncharacterized protein</fullName>
    </submittedName>
</protein>
<accession>A0ACC1NLA4</accession>
<reference evidence="1" key="1">
    <citation type="submission" date="2022-08" db="EMBL/GenBank/DDBJ databases">
        <title>Genome Sequence of Lecanicillium fungicola.</title>
        <authorList>
            <person name="Buettner E."/>
        </authorList>
    </citation>
    <scope>NUCLEOTIDE SEQUENCE</scope>
    <source>
        <strain evidence="1">Babe33</strain>
    </source>
</reference>